<dbReference type="InterPro" id="IPR011990">
    <property type="entry name" value="TPR-like_helical_dom_sf"/>
</dbReference>
<evidence type="ECO:0000313" key="2">
    <source>
        <dbReference type="Proteomes" id="UP000092462"/>
    </source>
</evidence>
<keyword evidence="2" id="KW-1185">Reference proteome</keyword>
<dbReference type="Gene3D" id="1.25.40.10">
    <property type="entry name" value="Tetratricopeptide repeat domain"/>
    <property type="match status" value="1"/>
</dbReference>
<protein>
    <submittedName>
        <fullName evidence="1">Uncharacterized protein</fullName>
    </submittedName>
</protein>
<organism evidence="1 2">
    <name type="scientific">Phlebotomus papatasi</name>
    <name type="common">Sandfly</name>
    <dbReference type="NCBI Taxonomy" id="29031"/>
    <lineage>
        <taxon>Eukaryota</taxon>
        <taxon>Metazoa</taxon>
        <taxon>Ecdysozoa</taxon>
        <taxon>Arthropoda</taxon>
        <taxon>Hexapoda</taxon>
        <taxon>Insecta</taxon>
        <taxon>Pterygota</taxon>
        <taxon>Neoptera</taxon>
        <taxon>Endopterygota</taxon>
        <taxon>Diptera</taxon>
        <taxon>Nematocera</taxon>
        <taxon>Psychodoidea</taxon>
        <taxon>Psychodidae</taxon>
        <taxon>Phlebotomus</taxon>
        <taxon>Phlebotomus</taxon>
    </lineage>
</organism>
<dbReference type="Proteomes" id="UP000092462">
    <property type="component" value="Unassembled WGS sequence"/>
</dbReference>
<dbReference type="VEuPathDB" id="VectorBase:PPAI006004"/>
<dbReference type="EMBL" id="AJVK01032099">
    <property type="status" value="NOT_ANNOTATED_CDS"/>
    <property type="molecule type" value="Genomic_DNA"/>
</dbReference>
<sequence>MFTTKHDIDRHVRSAFAKLRTDNEKNLRGYTVAKMYYKIGEYPSAQHYVSAYISVKKDNAAAYRLLGKCCMLQKKVENALEAYQKSLQVDAHQPDLVVEVSKILLSDDSNLTSSKLKFWKDLVLRDESIQDDAVMNLRFKLMSKSSSSHVVEDVIIKEIAKKPNDVNLRISLLKQFLDKKKVSEAFRYVSDIEVKYHGQFLHSLEWYNTVAMVLSTYKKTETTSAVTNKDFCCLYLNALERQIYLNLEADSALASVRGGNVSECARVLFELDQFLYQFSQVNIDLRAEVAIQLVNYFRGQVCLHAATLLFKRDFTGNVEWQDAVKSSLVLLLHAYQCGSLEIPDNSMRQVPEVMKHLLDQWQMRSAFRCLQAGRTLLSACQEPRARQKPTEKSPQLPYADREELLMQIRCKCSNSSWRQGLFKLLFKGSDQIGAIGTSYLTTCASLTEPLYELPTTNQIEAYEKTSGLLNPASLQHQVYVRLKSRTLSECDFTGFDCLNFSMSNLINCAPSTLNQLDIETFLYATVIQTRRELELSTQRNPSGLPGILPYANILWKMCSADQSNWWSAAYKITTNGAVEDDGLEVLRCVGNPRMDAMVALKIGQTLQDRLEGHHTKKSAERNYLENRVELFNKYAVRQLKRYPNGRLCPPGSSSSTPHRLR</sequence>
<evidence type="ECO:0000313" key="1">
    <source>
        <dbReference type="EnsemblMetazoa" id="PPAI006004-PA"/>
    </source>
</evidence>
<dbReference type="PROSITE" id="PS50005">
    <property type="entry name" value="TPR"/>
    <property type="match status" value="1"/>
</dbReference>
<name>A0A1B0DDN1_PHLPP</name>
<dbReference type="InterPro" id="IPR019734">
    <property type="entry name" value="TPR_rpt"/>
</dbReference>
<reference evidence="1" key="1">
    <citation type="submission" date="2022-08" db="UniProtKB">
        <authorList>
            <consortium name="EnsemblMetazoa"/>
        </authorList>
    </citation>
    <scope>IDENTIFICATION</scope>
    <source>
        <strain evidence="1">Israel</strain>
    </source>
</reference>
<dbReference type="EnsemblMetazoa" id="PPAI006004-RA">
    <property type="protein sequence ID" value="PPAI006004-PA"/>
    <property type="gene ID" value="PPAI006004"/>
</dbReference>
<dbReference type="VEuPathDB" id="VectorBase:PPAPM1_001385"/>
<accession>A0A1B0DDN1</accession>
<dbReference type="SUPFAM" id="SSF48452">
    <property type="entry name" value="TPR-like"/>
    <property type="match status" value="1"/>
</dbReference>
<dbReference type="SMART" id="SM00028">
    <property type="entry name" value="TPR"/>
    <property type="match status" value="1"/>
</dbReference>
<proteinExistence type="predicted"/>
<dbReference type="AlphaFoldDB" id="A0A1B0DDN1"/>